<evidence type="ECO:0000256" key="1">
    <source>
        <dbReference type="SAM" id="MobiDB-lite"/>
    </source>
</evidence>
<dbReference type="Proteomes" id="UP000230033">
    <property type="component" value="Unassembled WGS sequence"/>
</dbReference>
<sequence length="138" mass="16339">MITINDITIKIKLLKHPHILAQATVIIGDVWEEHGWKVLKSNRPHPNFQDFIWIQAPSYRQKNEKGEMVWREITYITDPDLWQRVQEEIYGHYRMARTKDDGQNGLKESKTKITKDETEEINIDDIPENLGEEDRNLS</sequence>
<dbReference type="AlphaFoldDB" id="A0A2H0WPI9"/>
<accession>A0A2H0WPI9</accession>
<feature type="region of interest" description="Disordered" evidence="1">
    <location>
        <begin position="99"/>
        <end position="138"/>
    </location>
</feature>
<dbReference type="GO" id="GO:0030435">
    <property type="term" value="P:sporulation resulting in formation of a cellular spore"/>
    <property type="evidence" value="ECO:0007669"/>
    <property type="project" value="InterPro"/>
</dbReference>
<evidence type="ECO:0000313" key="3">
    <source>
        <dbReference type="Proteomes" id="UP000230033"/>
    </source>
</evidence>
<gene>
    <name evidence="2" type="ORF">COT65_01870</name>
</gene>
<evidence type="ECO:0000313" key="2">
    <source>
        <dbReference type="EMBL" id="PIS13868.1"/>
    </source>
</evidence>
<feature type="compositionally biased region" description="Acidic residues" evidence="1">
    <location>
        <begin position="117"/>
        <end position="131"/>
    </location>
</feature>
<organism evidence="2 3">
    <name type="scientific">Candidatus Shapirobacteria bacterium CG09_land_8_20_14_0_10_47_13</name>
    <dbReference type="NCBI Taxonomy" id="1974481"/>
    <lineage>
        <taxon>Bacteria</taxon>
        <taxon>Candidatus Shapironibacteriota</taxon>
    </lineage>
</organism>
<name>A0A2H0WPI9_9BACT</name>
<dbReference type="EMBL" id="PEZJ01000023">
    <property type="protein sequence ID" value="PIS13868.1"/>
    <property type="molecule type" value="Genomic_DNA"/>
</dbReference>
<comment type="caution">
    <text evidence="2">The sequence shown here is derived from an EMBL/GenBank/DDBJ whole genome shotgun (WGS) entry which is preliminary data.</text>
</comment>
<reference evidence="3" key="1">
    <citation type="submission" date="2017-09" db="EMBL/GenBank/DDBJ databases">
        <title>Depth-based differentiation of microbial function through sediment-hosted aquifers and enrichment of novel symbionts in the deep terrestrial subsurface.</title>
        <authorList>
            <person name="Probst A.J."/>
            <person name="Ladd B."/>
            <person name="Jarett J.K."/>
            <person name="Geller-Mcgrath D.E."/>
            <person name="Sieber C.M.K."/>
            <person name="Emerson J.B."/>
            <person name="Anantharaman K."/>
            <person name="Thomas B.C."/>
            <person name="Malmstrom R."/>
            <person name="Stieglmeier M."/>
            <person name="Klingl A."/>
            <person name="Woyke T."/>
            <person name="Ryan C.M."/>
            <person name="Banfield J.F."/>
        </authorList>
    </citation>
    <scope>NUCLEOTIDE SEQUENCE [LARGE SCALE GENOMIC DNA]</scope>
</reference>
<dbReference type="InterPro" id="IPR036751">
    <property type="entry name" value="SpoVG_sf"/>
</dbReference>
<proteinExistence type="predicted"/>
<dbReference type="SUPFAM" id="SSF160537">
    <property type="entry name" value="SpoVG-like"/>
    <property type="match status" value="1"/>
</dbReference>
<dbReference type="Gene3D" id="3.30.1120.40">
    <property type="entry name" value="Stage V sporulation protein G"/>
    <property type="match status" value="1"/>
</dbReference>
<protein>
    <submittedName>
        <fullName evidence="2">Uncharacterized protein</fullName>
    </submittedName>
</protein>
<feature type="compositionally biased region" description="Basic and acidic residues" evidence="1">
    <location>
        <begin position="99"/>
        <end position="116"/>
    </location>
</feature>